<dbReference type="InterPro" id="IPR010982">
    <property type="entry name" value="Lambda_DNA-bd_dom_sf"/>
</dbReference>
<dbReference type="InterPro" id="IPR001387">
    <property type="entry name" value="Cro/C1-type_HTH"/>
</dbReference>
<organism evidence="1">
    <name type="scientific">Siphoviridae sp. ctHSY3</name>
    <dbReference type="NCBI Taxonomy" id="2825421"/>
    <lineage>
        <taxon>Viruses</taxon>
        <taxon>Duplodnaviria</taxon>
        <taxon>Heunggongvirae</taxon>
        <taxon>Uroviricota</taxon>
        <taxon>Caudoviricetes</taxon>
    </lineage>
</organism>
<protein>
    <submittedName>
        <fullName evidence="1">Regulatory protein</fullName>
    </submittedName>
</protein>
<dbReference type="SUPFAM" id="SSF47413">
    <property type="entry name" value="lambda repressor-like DNA-binding domains"/>
    <property type="match status" value="1"/>
</dbReference>
<evidence type="ECO:0000313" key="1">
    <source>
        <dbReference type="EMBL" id="DAF85992.1"/>
    </source>
</evidence>
<dbReference type="Gene3D" id="1.10.260.40">
    <property type="entry name" value="lambda repressor-like DNA-binding domains"/>
    <property type="match status" value="1"/>
</dbReference>
<proteinExistence type="predicted"/>
<accession>A0A8S5TUY4</accession>
<dbReference type="PROSITE" id="PS51257">
    <property type="entry name" value="PROKAR_LIPOPROTEIN"/>
    <property type="match status" value="1"/>
</dbReference>
<dbReference type="CDD" id="cd00093">
    <property type="entry name" value="HTH_XRE"/>
    <property type="match status" value="1"/>
</dbReference>
<name>A0A8S5TUY4_9CAUD</name>
<reference evidence="1" key="1">
    <citation type="journal article" date="2021" name="Proc. Natl. Acad. Sci. U.S.A.">
        <title>A Catalog of Tens of Thousands of Viruses from Human Metagenomes Reveals Hidden Associations with Chronic Diseases.</title>
        <authorList>
            <person name="Tisza M.J."/>
            <person name="Buck C.B."/>
        </authorList>
    </citation>
    <scope>NUCLEOTIDE SEQUENCE</scope>
    <source>
        <strain evidence="1">CtHSY3</strain>
    </source>
</reference>
<sequence>MCRFNEIVTREVTRYLRATGISQTALGAACGIAQPVLSKKLLGASRWSLADLDRLASAGVPISITASTLETE</sequence>
<dbReference type="GO" id="GO:0003677">
    <property type="term" value="F:DNA binding"/>
    <property type="evidence" value="ECO:0007669"/>
    <property type="project" value="InterPro"/>
</dbReference>
<dbReference type="EMBL" id="BK015934">
    <property type="protein sequence ID" value="DAF85992.1"/>
    <property type="molecule type" value="Genomic_DNA"/>
</dbReference>